<dbReference type="PANTHER" id="PTHR43622:SF1">
    <property type="entry name" value="3-DEHYDROQUINATE SYNTHASE"/>
    <property type="match status" value="1"/>
</dbReference>
<dbReference type="GO" id="GO:0000166">
    <property type="term" value="F:nucleotide binding"/>
    <property type="evidence" value="ECO:0007669"/>
    <property type="project" value="UniProtKB-KW"/>
</dbReference>
<keyword evidence="7" id="KW-0862">Zinc</keyword>
<evidence type="ECO:0000256" key="2">
    <source>
        <dbReference type="ARBA" id="ARBA00001941"/>
    </source>
</evidence>
<evidence type="ECO:0000256" key="3">
    <source>
        <dbReference type="ARBA" id="ARBA00005412"/>
    </source>
</evidence>
<evidence type="ECO:0000256" key="9">
    <source>
        <dbReference type="ARBA" id="ARBA00023141"/>
    </source>
</evidence>
<dbReference type="GO" id="GO:0003856">
    <property type="term" value="F:3-dehydroquinate synthase activity"/>
    <property type="evidence" value="ECO:0007669"/>
    <property type="project" value="UniProtKB-EC"/>
</dbReference>
<evidence type="ECO:0000313" key="14">
    <source>
        <dbReference type="EMBL" id="KUG05056.1"/>
    </source>
</evidence>
<feature type="domain" description="3-dehydroquinate synthase N-terminal" evidence="12">
    <location>
        <begin position="70"/>
        <end position="181"/>
    </location>
</feature>
<keyword evidence="8" id="KW-0520">NAD</keyword>
<evidence type="ECO:0000259" key="12">
    <source>
        <dbReference type="Pfam" id="PF01761"/>
    </source>
</evidence>
<dbReference type="AlphaFoldDB" id="A0A0W8E8X7"/>
<dbReference type="Pfam" id="PF01761">
    <property type="entry name" value="DHQ_synthase"/>
    <property type="match status" value="1"/>
</dbReference>
<dbReference type="CDD" id="cd08195">
    <property type="entry name" value="DHQS"/>
    <property type="match status" value="1"/>
</dbReference>
<name>A0A0W8E8X7_9ZZZZ</name>
<protein>
    <submittedName>
        <fullName evidence="14">3-dehydroquinate synthase</fullName>
        <ecNumber evidence="14">4.2.3.4</ecNumber>
    </submittedName>
</protein>
<comment type="similarity">
    <text evidence="3">Belongs to the sugar phosphate cyclases superfamily. Dehydroquinate synthase family.</text>
</comment>
<keyword evidence="5" id="KW-0479">Metal-binding</keyword>
<evidence type="ECO:0000256" key="10">
    <source>
        <dbReference type="ARBA" id="ARBA00023239"/>
    </source>
</evidence>
<dbReference type="Gene3D" id="1.20.1090.10">
    <property type="entry name" value="Dehydroquinate synthase-like - alpha domain"/>
    <property type="match status" value="1"/>
</dbReference>
<dbReference type="InterPro" id="IPR050071">
    <property type="entry name" value="Dehydroquinate_synthase"/>
</dbReference>
<dbReference type="InterPro" id="IPR056179">
    <property type="entry name" value="DHQS_C"/>
</dbReference>
<organism evidence="14">
    <name type="scientific">hydrocarbon metagenome</name>
    <dbReference type="NCBI Taxonomy" id="938273"/>
    <lineage>
        <taxon>unclassified sequences</taxon>
        <taxon>metagenomes</taxon>
        <taxon>ecological metagenomes</taxon>
    </lineage>
</organism>
<dbReference type="EC" id="4.2.3.4" evidence="14"/>
<accession>A0A0W8E8X7</accession>
<evidence type="ECO:0000256" key="11">
    <source>
        <dbReference type="ARBA" id="ARBA00023285"/>
    </source>
</evidence>
<keyword evidence="11" id="KW-0170">Cobalt</keyword>
<keyword evidence="10 14" id="KW-0456">Lyase</keyword>
<proteinExistence type="inferred from homology"/>
<keyword evidence="6" id="KW-0547">Nucleotide-binding</keyword>
<gene>
    <name evidence="14" type="ORF">ASZ90_017545</name>
</gene>
<feature type="domain" description="3-dehydroquinate synthase C-terminal" evidence="13">
    <location>
        <begin position="183"/>
        <end position="326"/>
    </location>
</feature>
<evidence type="ECO:0000256" key="7">
    <source>
        <dbReference type="ARBA" id="ARBA00022833"/>
    </source>
</evidence>
<dbReference type="GO" id="GO:0009073">
    <property type="term" value="P:aromatic amino acid family biosynthetic process"/>
    <property type="evidence" value="ECO:0007669"/>
    <property type="project" value="UniProtKB-KW"/>
</dbReference>
<evidence type="ECO:0000256" key="1">
    <source>
        <dbReference type="ARBA" id="ARBA00001911"/>
    </source>
</evidence>
<evidence type="ECO:0000256" key="6">
    <source>
        <dbReference type="ARBA" id="ARBA00022741"/>
    </source>
</evidence>
<evidence type="ECO:0000256" key="4">
    <source>
        <dbReference type="ARBA" id="ARBA00022605"/>
    </source>
</evidence>
<dbReference type="GO" id="GO:0046872">
    <property type="term" value="F:metal ion binding"/>
    <property type="evidence" value="ECO:0007669"/>
    <property type="project" value="UniProtKB-KW"/>
</dbReference>
<dbReference type="InterPro" id="IPR030963">
    <property type="entry name" value="DHQ_synth_fam"/>
</dbReference>
<dbReference type="SUPFAM" id="SSF56796">
    <property type="entry name" value="Dehydroquinate synthase-like"/>
    <property type="match status" value="1"/>
</dbReference>
<comment type="cofactor">
    <cofactor evidence="2">
        <name>Co(2+)</name>
        <dbReference type="ChEBI" id="CHEBI:48828"/>
    </cofactor>
</comment>
<dbReference type="PIRSF" id="PIRSF001455">
    <property type="entry name" value="DHQ_synth"/>
    <property type="match status" value="1"/>
</dbReference>
<dbReference type="GO" id="GO:0008652">
    <property type="term" value="P:amino acid biosynthetic process"/>
    <property type="evidence" value="ECO:0007669"/>
    <property type="project" value="UniProtKB-KW"/>
</dbReference>
<reference evidence="14" key="1">
    <citation type="journal article" date="2015" name="Proc. Natl. Acad. Sci. U.S.A.">
        <title>Networks of energetic and metabolic interactions define dynamics in microbial communities.</title>
        <authorList>
            <person name="Embree M."/>
            <person name="Liu J.K."/>
            <person name="Al-Bassam M.M."/>
            <person name="Zengler K."/>
        </authorList>
    </citation>
    <scope>NUCLEOTIDE SEQUENCE</scope>
</reference>
<dbReference type="NCBIfam" id="TIGR01357">
    <property type="entry name" value="aroB"/>
    <property type="match status" value="1"/>
</dbReference>
<evidence type="ECO:0000256" key="5">
    <source>
        <dbReference type="ARBA" id="ARBA00022723"/>
    </source>
</evidence>
<sequence length="364" mass="39638">MREVTVDLGGDRSYKIMIAAGILGGIGRLLETFTSQSRIMLISNPLVFSLYGQQVVEALRSAGLRVSTALMPDGEEYKNMQQVNHMLDEAIAAGLERSSLILALGGGVVGDLAGFTASIYQRGIRYIQVPTTLLAQVDSSVGGKTAVNHSQGKNMIGTFHQPDLVIIDTLTLNTLAEREFLAGLGEVVKYGIIYDRDLFQLLEEKALMLKGGDQETIQEVVYRCVKIKSEIVAQDEKESGLRMILNLGHTFGHSIEKLGNYKSIKHGEAVAVGTILASLLAQELGLLDHGSVGRIVTLFEKLGISTCLPPYEPEEIYKGMLNDKKVKDDRLRIVVPRGIGGYEIIDDPDCNMLIKIIKGAAFSS</sequence>
<evidence type="ECO:0000256" key="8">
    <source>
        <dbReference type="ARBA" id="ARBA00023027"/>
    </source>
</evidence>
<comment type="caution">
    <text evidence="14">The sequence shown here is derived from an EMBL/GenBank/DDBJ whole genome shotgun (WGS) entry which is preliminary data.</text>
</comment>
<evidence type="ECO:0000259" key="13">
    <source>
        <dbReference type="Pfam" id="PF24621"/>
    </source>
</evidence>
<dbReference type="Pfam" id="PF24621">
    <property type="entry name" value="DHQS_C"/>
    <property type="match status" value="1"/>
</dbReference>
<dbReference type="FunFam" id="3.40.50.1970:FF:000001">
    <property type="entry name" value="3-dehydroquinate synthase"/>
    <property type="match status" value="1"/>
</dbReference>
<dbReference type="InterPro" id="IPR030960">
    <property type="entry name" value="DHQS/DOIS_N"/>
</dbReference>
<keyword evidence="4" id="KW-0028">Amino-acid biosynthesis</keyword>
<comment type="cofactor">
    <cofactor evidence="1">
        <name>NAD(+)</name>
        <dbReference type="ChEBI" id="CHEBI:57540"/>
    </cofactor>
</comment>
<dbReference type="HAMAP" id="MF_00110">
    <property type="entry name" value="DHQ_synthase"/>
    <property type="match status" value="1"/>
</dbReference>
<dbReference type="InterPro" id="IPR016037">
    <property type="entry name" value="DHQ_synth_AroB"/>
</dbReference>
<dbReference type="GO" id="GO:0005737">
    <property type="term" value="C:cytoplasm"/>
    <property type="evidence" value="ECO:0007669"/>
    <property type="project" value="InterPro"/>
</dbReference>
<dbReference type="Gene3D" id="3.40.50.1970">
    <property type="match status" value="1"/>
</dbReference>
<keyword evidence="9" id="KW-0057">Aromatic amino acid biosynthesis</keyword>
<dbReference type="PANTHER" id="PTHR43622">
    <property type="entry name" value="3-DEHYDROQUINATE SYNTHASE"/>
    <property type="match status" value="1"/>
</dbReference>
<dbReference type="EMBL" id="LNQE01001831">
    <property type="protein sequence ID" value="KUG05056.1"/>
    <property type="molecule type" value="Genomic_DNA"/>
</dbReference>